<name>L1JV56_GUITC</name>
<evidence type="ECO:0000256" key="2">
    <source>
        <dbReference type="SAM" id="Phobius"/>
    </source>
</evidence>
<evidence type="ECO:0000256" key="1">
    <source>
        <dbReference type="SAM" id="MobiDB-lite"/>
    </source>
</evidence>
<keyword evidence="2" id="KW-0472">Membrane</keyword>
<dbReference type="KEGG" id="gtt:GUITHDRAFT_133920"/>
<organism evidence="3">
    <name type="scientific">Guillardia theta (strain CCMP2712)</name>
    <name type="common">Cryptophyte</name>
    <dbReference type="NCBI Taxonomy" id="905079"/>
    <lineage>
        <taxon>Eukaryota</taxon>
        <taxon>Cryptophyceae</taxon>
        <taxon>Pyrenomonadales</taxon>
        <taxon>Geminigeraceae</taxon>
        <taxon>Guillardia</taxon>
    </lineage>
</organism>
<dbReference type="EnsemblProtists" id="EKX52204">
    <property type="protein sequence ID" value="EKX52204"/>
    <property type="gene ID" value="GUITHDRAFT_133920"/>
</dbReference>
<dbReference type="GeneID" id="17309063"/>
<gene>
    <name evidence="3" type="ORF">GUITHDRAFT_133920</name>
</gene>
<dbReference type="HOGENOM" id="CLU_1985856_0_0_1"/>
<feature type="region of interest" description="Disordered" evidence="1">
    <location>
        <begin position="74"/>
        <end position="96"/>
    </location>
</feature>
<evidence type="ECO:0000313" key="5">
    <source>
        <dbReference type="Proteomes" id="UP000011087"/>
    </source>
</evidence>
<dbReference type="Proteomes" id="UP000011087">
    <property type="component" value="Unassembled WGS sequence"/>
</dbReference>
<dbReference type="RefSeq" id="XP_005839184.1">
    <property type="nucleotide sequence ID" value="XM_005839127.1"/>
</dbReference>
<keyword evidence="5" id="KW-1185">Reference proteome</keyword>
<reference evidence="4" key="3">
    <citation type="submission" date="2015-06" db="UniProtKB">
        <authorList>
            <consortium name="EnsemblProtists"/>
        </authorList>
    </citation>
    <scope>IDENTIFICATION</scope>
</reference>
<keyword evidence="2" id="KW-0812">Transmembrane</keyword>
<accession>L1JV56</accession>
<dbReference type="EMBL" id="JH992973">
    <property type="protein sequence ID" value="EKX52204.1"/>
    <property type="molecule type" value="Genomic_DNA"/>
</dbReference>
<proteinExistence type="predicted"/>
<protein>
    <submittedName>
        <fullName evidence="3 4">Uncharacterized protein</fullName>
    </submittedName>
</protein>
<reference evidence="3 5" key="1">
    <citation type="journal article" date="2012" name="Nature">
        <title>Algal genomes reveal evolutionary mosaicism and the fate of nucleomorphs.</title>
        <authorList>
            <consortium name="DOE Joint Genome Institute"/>
            <person name="Curtis B.A."/>
            <person name="Tanifuji G."/>
            <person name="Burki F."/>
            <person name="Gruber A."/>
            <person name="Irimia M."/>
            <person name="Maruyama S."/>
            <person name="Arias M.C."/>
            <person name="Ball S.G."/>
            <person name="Gile G.H."/>
            <person name="Hirakawa Y."/>
            <person name="Hopkins J.F."/>
            <person name="Kuo A."/>
            <person name="Rensing S.A."/>
            <person name="Schmutz J."/>
            <person name="Symeonidi A."/>
            <person name="Elias M."/>
            <person name="Eveleigh R.J."/>
            <person name="Herman E.K."/>
            <person name="Klute M.J."/>
            <person name="Nakayama T."/>
            <person name="Obornik M."/>
            <person name="Reyes-Prieto A."/>
            <person name="Armbrust E.V."/>
            <person name="Aves S.J."/>
            <person name="Beiko R.G."/>
            <person name="Coutinho P."/>
            <person name="Dacks J.B."/>
            <person name="Durnford D.G."/>
            <person name="Fast N.M."/>
            <person name="Green B.R."/>
            <person name="Grisdale C.J."/>
            <person name="Hempel F."/>
            <person name="Henrissat B."/>
            <person name="Hoppner M.P."/>
            <person name="Ishida K."/>
            <person name="Kim E."/>
            <person name="Koreny L."/>
            <person name="Kroth P.G."/>
            <person name="Liu Y."/>
            <person name="Malik S.B."/>
            <person name="Maier U.G."/>
            <person name="McRose D."/>
            <person name="Mock T."/>
            <person name="Neilson J.A."/>
            <person name="Onodera N.T."/>
            <person name="Poole A.M."/>
            <person name="Pritham E.J."/>
            <person name="Richards T.A."/>
            <person name="Rocap G."/>
            <person name="Roy S.W."/>
            <person name="Sarai C."/>
            <person name="Schaack S."/>
            <person name="Shirato S."/>
            <person name="Slamovits C.H."/>
            <person name="Spencer D.F."/>
            <person name="Suzuki S."/>
            <person name="Worden A.Z."/>
            <person name="Zauner S."/>
            <person name="Barry K."/>
            <person name="Bell C."/>
            <person name="Bharti A.K."/>
            <person name="Crow J.A."/>
            <person name="Grimwood J."/>
            <person name="Kramer R."/>
            <person name="Lindquist E."/>
            <person name="Lucas S."/>
            <person name="Salamov A."/>
            <person name="McFadden G.I."/>
            <person name="Lane C.E."/>
            <person name="Keeling P.J."/>
            <person name="Gray M.W."/>
            <person name="Grigoriev I.V."/>
            <person name="Archibald J.M."/>
        </authorList>
    </citation>
    <scope>NUCLEOTIDE SEQUENCE</scope>
    <source>
        <strain evidence="3 5">CCMP2712</strain>
    </source>
</reference>
<evidence type="ECO:0000313" key="3">
    <source>
        <dbReference type="EMBL" id="EKX52204.1"/>
    </source>
</evidence>
<keyword evidence="2" id="KW-1133">Transmembrane helix</keyword>
<dbReference type="AlphaFoldDB" id="L1JV56"/>
<sequence>MAGSRAVAGAATMAMMTIMLAIASYSHFHNKGAESLAERKQELGREAMKEEERELYTLRLEGLEQKKEKAAARVKRKAASVQKAHPEDRIQWRNLGAKPESNVFKAGEDSDDVKLKASRKLSLASF</sequence>
<reference evidence="5" key="2">
    <citation type="submission" date="2012-11" db="EMBL/GenBank/DDBJ databases">
        <authorList>
            <person name="Kuo A."/>
            <person name="Curtis B.A."/>
            <person name="Tanifuji G."/>
            <person name="Burki F."/>
            <person name="Gruber A."/>
            <person name="Irimia M."/>
            <person name="Maruyama S."/>
            <person name="Arias M.C."/>
            <person name="Ball S.G."/>
            <person name="Gile G.H."/>
            <person name="Hirakawa Y."/>
            <person name="Hopkins J.F."/>
            <person name="Rensing S.A."/>
            <person name="Schmutz J."/>
            <person name="Symeonidi A."/>
            <person name="Elias M."/>
            <person name="Eveleigh R.J."/>
            <person name="Herman E.K."/>
            <person name="Klute M.J."/>
            <person name="Nakayama T."/>
            <person name="Obornik M."/>
            <person name="Reyes-Prieto A."/>
            <person name="Armbrust E.V."/>
            <person name="Aves S.J."/>
            <person name="Beiko R.G."/>
            <person name="Coutinho P."/>
            <person name="Dacks J.B."/>
            <person name="Durnford D.G."/>
            <person name="Fast N.M."/>
            <person name="Green B.R."/>
            <person name="Grisdale C."/>
            <person name="Hempe F."/>
            <person name="Henrissat B."/>
            <person name="Hoppner M.P."/>
            <person name="Ishida K.-I."/>
            <person name="Kim E."/>
            <person name="Koreny L."/>
            <person name="Kroth P.G."/>
            <person name="Liu Y."/>
            <person name="Malik S.-B."/>
            <person name="Maier U.G."/>
            <person name="McRose D."/>
            <person name="Mock T."/>
            <person name="Neilson J.A."/>
            <person name="Onodera N.T."/>
            <person name="Poole A.M."/>
            <person name="Pritham E.J."/>
            <person name="Richards T.A."/>
            <person name="Rocap G."/>
            <person name="Roy S.W."/>
            <person name="Sarai C."/>
            <person name="Schaack S."/>
            <person name="Shirato S."/>
            <person name="Slamovits C.H."/>
            <person name="Spencer D.F."/>
            <person name="Suzuki S."/>
            <person name="Worden A.Z."/>
            <person name="Zauner S."/>
            <person name="Barry K."/>
            <person name="Bell C."/>
            <person name="Bharti A.K."/>
            <person name="Crow J.A."/>
            <person name="Grimwood J."/>
            <person name="Kramer R."/>
            <person name="Lindquist E."/>
            <person name="Lucas S."/>
            <person name="Salamov A."/>
            <person name="McFadden G.I."/>
            <person name="Lane C.E."/>
            <person name="Keeling P.J."/>
            <person name="Gray M.W."/>
            <person name="Grigoriev I.V."/>
            <person name="Archibald J.M."/>
        </authorList>
    </citation>
    <scope>NUCLEOTIDE SEQUENCE</scope>
    <source>
        <strain evidence="5">CCMP2712</strain>
    </source>
</reference>
<evidence type="ECO:0000313" key="4">
    <source>
        <dbReference type="EnsemblProtists" id="EKX52204"/>
    </source>
</evidence>
<dbReference type="PaxDb" id="55529-EKX52204"/>
<feature type="transmembrane region" description="Helical" evidence="2">
    <location>
        <begin position="6"/>
        <end position="25"/>
    </location>
</feature>